<reference evidence="1 2" key="1">
    <citation type="submission" date="2024-04" db="EMBL/GenBank/DDBJ databases">
        <authorList>
            <person name="Cremers G."/>
        </authorList>
    </citation>
    <scope>NUCLEOTIDE SEQUENCE [LARGE SCALE GENOMIC DNA]</scope>
    <source>
        <strain evidence="1">MeCH1-AG</strain>
    </source>
</reference>
<accession>A0ABM9NIC5</accession>
<dbReference type="Gene3D" id="3.30.300.20">
    <property type="match status" value="1"/>
</dbReference>
<dbReference type="PANTHER" id="PTHR35368:SF1">
    <property type="entry name" value="HYDROPEROXIDE REDUCTASE"/>
    <property type="match status" value="1"/>
</dbReference>
<gene>
    <name evidence="1" type="ORF">MECH1_V1_1601</name>
</gene>
<protein>
    <recommendedName>
        <fullName evidence="3">OsmC-like protein</fullName>
    </recommendedName>
</protein>
<evidence type="ECO:0008006" key="3">
    <source>
        <dbReference type="Google" id="ProtNLM"/>
    </source>
</evidence>
<keyword evidence="2" id="KW-1185">Reference proteome</keyword>
<dbReference type="InterPro" id="IPR052924">
    <property type="entry name" value="OsmC/Ohr_hydroprdx_reductase"/>
</dbReference>
<proteinExistence type="predicted"/>
<dbReference type="InterPro" id="IPR036102">
    <property type="entry name" value="OsmC/Ohrsf"/>
</dbReference>
<dbReference type="RefSeq" id="WP_348759862.1">
    <property type="nucleotide sequence ID" value="NZ_OZ026884.1"/>
</dbReference>
<dbReference type="SUPFAM" id="SSF82784">
    <property type="entry name" value="OsmC-like"/>
    <property type="match status" value="1"/>
</dbReference>
<dbReference type="Proteomes" id="UP001497493">
    <property type="component" value="Chromosome"/>
</dbReference>
<sequence>MDRPDHKRVEHSPNDARDKQMAKVNFKVESAWTGAGLAVANQARQHRWVVDEPPELGGADRGPNPVELVLSGLGSCLTVLAALYAPQYGIDLREFRVAAEGVIDPDGFLGRASVRPGLQGIRYDFEVVSPSKPEAVEAWLSHIQGLCPIKDTLAGVPVERGRTVIHSRREHDHDAVAA</sequence>
<evidence type="ECO:0000313" key="1">
    <source>
        <dbReference type="EMBL" id="CAL1240377.1"/>
    </source>
</evidence>
<dbReference type="PANTHER" id="PTHR35368">
    <property type="entry name" value="HYDROPEROXIDE REDUCTASE"/>
    <property type="match status" value="1"/>
</dbReference>
<dbReference type="InterPro" id="IPR003718">
    <property type="entry name" value="OsmC/Ohr_fam"/>
</dbReference>
<organism evidence="1 2">
    <name type="scientific">Candidatus Methylocalor cossyra</name>
    <dbReference type="NCBI Taxonomy" id="3108543"/>
    <lineage>
        <taxon>Bacteria</taxon>
        <taxon>Pseudomonadati</taxon>
        <taxon>Pseudomonadota</taxon>
        <taxon>Gammaproteobacteria</taxon>
        <taxon>Methylococcales</taxon>
        <taxon>Methylococcaceae</taxon>
        <taxon>Candidatus Methylocalor</taxon>
    </lineage>
</organism>
<dbReference type="EMBL" id="OZ026884">
    <property type="protein sequence ID" value="CAL1240377.1"/>
    <property type="molecule type" value="Genomic_DNA"/>
</dbReference>
<dbReference type="Pfam" id="PF02566">
    <property type="entry name" value="OsmC"/>
    <property type="match status" value="1"/>
</dbReference>
<evidence type="ECO:0000313" key="2">
    <source>
        <dbReference type="Proteomes" id="UP001497493"/>
    </source>
</evidence>
<dbReference type="InterPro" id="IPR015946">
    <property type="entry name" value="KH_dom-like_a/b"/>
</dbReference>
<name>A0ABM9NIC5_9GAMM</name>